<protein>
    <recommendedName>
        <fullName evidence="2">CRISPR type III-associated protein domain-containing protein</fullName>
    </recommendedName>
</protein>
<reference evidence="3 4" key="1">
    <citation type="submission" date="2016-01" db="EMBL/GenBank/DDBJ databases">
        <title>Genome sequence of the acidophilic iron oxidising Ferrovum strain Z-31.</title>
        <authorList>
            <person name="Poehlein A."/>
            <person name="Ullrich S.R."/>
            <person name="Schloemann M."/>
            <person name="Muehling M."/>
            <person name="Daniel R."/>
        </authorList>
    </citation>
    <scope>NUCLEOTIDE SEQUENCE [LARGE SCALE GENOMIC DNA]</scope>
    <source>
        <strain evidence="3 4">Z-31</strain>
    </source>
</reference>
<proteinExistence type="predicted"/>
<dbReference type="Proteomes" id="UP000075653">
    <property type="component" value="Unassembled WGS sequence"/>
</dbReference>
<dbReference type="STRING" id="1789004.FEMY_18850"/>
<keyword evidence="1" id="KW-0051">Antiviral defense</keyword>
<keyword evidence="4" id="KW-1185">Reference proteome</keyword>
<dbReference type="EMBL" id="LRRD01000048">
    <property type="protein sequence ID" value="KXW57582.1"/>
    <property type="molecule type" value="Genomic_DNA"/>
</dbReference>
<evidence type="ECO:0000259" key="2">
    <source>
        <dbReference type="Pfam" id="PF03787"/>
    </source>
</evidence>
<dbReference type="AlphaFoldDB" id="A0A149VWJ2"/>
<dbReference type="Pfam" id="PF03787">
    <property type="entry name" value="RAMPs"/>
    <property type="match status" value="1"/>
</dbReference>
<accession>A0A149VWJ2</accession>
<dbReference type="GO" id="GO:0051607">
    <property type="term" value="P:defense response to virus"/>
    <property type="evidence" value="ECO:0007669"/>
    <property type="project" value="UniProtKB-KW"/>
</dbReference>
<dbReference type="InterPro" id="IPR005537">
    <property type="entry name" value="RAMP_III_fam"/>
</dbReference>
<evidence type="ECO:0000256" key="1">
    <source>
        <dbReference type="ARBA" id="ARBA00023118"/>
    </source>
</evidence>
<dbReference type="RefSeq" id="WP_062188315.1">
    <property type="nucleotide sequence ID" value="NZ_CP149475.1"/>
</dbReference>
<sequence>MKIYELKMEFLTPAFLGNAEQKGQWRTPPIKALLRQWWRIAYAAEKQFAVRVDEMRTEEGLLFGHAWLENDRDEHGNKVAARKSEVRIRLDCWDEGKLKQEDWHSLDKVKHPEVLHHVASDLYMGYGPITLPRGANHPTLKSNAAIQSGESAIISIAVPEAHAQIMAHALWLMDRFGTLGGRSRNGWGSFSLEPHDEASNKALSCHSVPTRLWRDSLGLDWPHAIGQDENGALIWITDEFSDWKLLMKRLAEIKIGLRTQFKFTSGKNAPLPVDRHWIAYPVTNHSVADWGENKRLPNSLRFKVRKTQGGKLLGVVFHVPCLPPQEFKPDRQAIANMWSTVHRFLDQKLKRLNGRAEV</sequence>
<comment type="caution">
    <text evidence="3">The sequence shown here is derived from an EMBL/GenBank/DDBJ whole genome shotgun (WGS) entry which is preliminary data.</text>
</comment>
<organism evidence="3 4">
    <name type="scientific">Ferrovum myxofaciens</name>
    <dbReference type="NCBI Taxonomy" id="416213"/>
    <lineage>
        <taxon>Bacteria</taxon>
        <taxon>Pseudomonadati</taxon>
        <taxon>Pseudomonadota</taxon>
        <taxon>Betaproteobacteria</taxon>
        <taxon>Ferrovales</taxon>
        <taxon>Ferrovaceae</taxon>
        <taxon>Ferrovum</taxon>
    </lineage>
</organism>
<name>A0A149VWJ2_9PROT</name>
<dbReference type="PATRIC" id="fig|1789004.3.peg.1929"/>
<evidence type="ECO:0000313" key="4">
    <source>
        <dbReference type="Proteomes" id="UP000075653"/>
    </source>
</evidence>
<gene>
    <name evidence="3" type="ORF">FEMY_18850</name>
</gene>
<feature type="domain" description="CRISPR type III-associated protein" evidence="2">
    <location>
        <begin position="7"/>
        <end position="191"/>
    </location>
</feature>
<evidence type="ECO:0000313" key="3">
    <source>
        <dbReference type="EMBL" id="KXW57582.1"/>
    </source>
</evidence>